<dbReference type="AlphaFoldDB" id="A0A7T5R3Z4"/>
<evidence type="ECO:0000259" key="3">
    <source>
        <dbReference type="Pfam" id="PF02475"/>
    </source>
</evidence>
<evidence type="ECO:0000256" key="1">
    <source>
        <dbReference type="ARBA" id="ARBA00022679"/>
    </source>
</evidence>
<dbReference type="InterPro" id="IPR029063">
    <property type="entry name" value="SAM-dependent_MTases_sf"/>
</dbReference>
<reference evidence="4 5" key="1">
    <citation type="submission" date="2020-07" db="EMBL/GenBank/DDBJ databases">
        <title>Huge and variable diversity of episymbiotic CPR bacteria and DPANN archaea in groundwater ecosystems.</title>
        <authorList>
            <person name="He C.Y."/>
            <person name="Keren R."/>
            <person name="Whittaker M."/>
            <person name="Farag I.F."/>
            <person name="Doudna J."/>
            <person name="Cate J.H.D."/>
            <person name="Banfield J.F."/>
        </authorList>
    </citation>
    <scope>NUCLEOTIDE SEQUENCE [LARGE SCALE GENOMIC DNA]</scope>
    <source>
        <strain evidence="4">NC_groundwater_70_Ag_B-0.1um_54_66</strain>
    </source>
</reference>
<dbReference type="InterPro" id="IPR050210">
    <property type="entry name" value="tRNA_Adenine-N(6)_MTase"/>
</dbReference>
<feature type="domain" description="TRM5/TYW2-like methyltransferase" evidence="3">
    <location>
        <begin position="38"/>
        <end position="120"/>
    </location>
</feature>
<dbReference type="EMBL" id="CP066681">
    <property type="protein sequence ID" value="QQG37102.1"/>
    <property type="molecule type" value="Genomic_DNA"/>
</dbReference>
<keyword evidence="2" id="KW-0949">S-adenosyl-L-methionine</keyword>
<protein>
    <submittedName>
        <fullName evidence="4">Methyltransferase</fullName>
    </submittedName>
</protein>
<dbReference type="PANTHER" id="PTHR47739">
    <property type="entry name" value="TRNA1(VAL) (ADENINE(37)-N6)-METHYLTRANSFERASE"/>
    <property type="match status" value="1"/>
</dbReference>
<dbReference type="GO" id="GO:0008168">
    <property type="term" value="F:methyltransferase activity"/>
    <property type="evidence" value="ECO:0007669"/>
    <property type="project" value="UniProtKB-KW"/>
</dbReference>
<gene>
    <name evidence="4" type="ORF">HYS17_04885</name>
</gene>
<accession>A0A7T5R3Z4</accession>
<keyword evidence="1 4" id="KW-0808">Transferase</keyword>
<dbReference type="PROSITE" id="PS00092">
    <property type="entry name" value="N6_MTASE"/>
    <property type="match status" value="1"/>
</dbReference>
<dbReference type="SUPFAM" id="SSF53335">
    <property type="entry name" value="S-adenosyl-L-methionine-dependent methyltransferases"/>
    <property type="match status" value="1"/>
</dbReference>
<dbReference type="Gene3D" id="3.40.50.150">
    <property type="entry name" value="Vaccinia Virus protein VP39"/>
    <property type="match status" value="1"/>
</dbReference>
<name>A0A7T5R3Z4_9BACT</name>
<evidence type="ECO:0000256" key="2">
    <source>
        <dbReference type="ARBA" id="ARBA00022691"/>
    </source>
</evidence>
<dbReference type="Proteomes" id="UP000595362">
    <property type="component" value="Chromosome"/>
</dbReference>
<proteinExistence type="predicted"/>
<dbReference type="InterPro" id="IPR002052">
    <property type="entry name" value="DNA_methylase_N6_adenine_CS"/>
</dbReference>
<dbReference type="GO" id="GO:0003676">
    <property type="term" value="F:nucleic acid binding"/>
    <property type="evidence" value="ECO:0007669"/>
    <property type="project" value="InterPro"/>
</dbReference>
<dbReference type="PANTHER" id="PTHR47739:SF1">
    <property type="entry name" value="TRNA1(VAL) (ADENINE(37)-N6)-METHYLTRANSFERASE"/>
    <property type="match status" value="1"/>
</dbReference>
<organism evidence="4 5">
    <name type="scientific">Micavibrio aeruginosavorus</name>
    <dbReference type="NCBI Taxonomy" id="349221"/>
    <lineage>
        <taxon>Bacteria</taxon>
        <taxon>Pseudomonadati</taxon>
        <taxon>Bdellovibrionota</taxon>
        <taxon>Bdellovibrionia</taxon>
        <taxon>Bdellovibrionales</taxon>
        <taxon>Pseudobdellovibrionaceae</taxon>
        <taxon>Micavibrio</taxon>
    </lineage>
</organism>
<evidence type="ECO:0000313" key="5">
    <source>
        <dbReference type="Proteomes" id="UP000595362"/>
    </source>
</evidence>
<keyword evidence="4" id="KW-0489">Methyltransferase</keyword>
<sequence>MDQPEEIFVLNKRVRLLQPPKGFRTSLDSVMLAAACPAKAGDHILDMGAGVGGATFCLFRRTGCAVTGVEIQPEYADLALQNIALNQADGKVTFIQSDIRQYKTGSAFDHVICNPPYFETGGYTVSPDALRAQALGHQDEAMSVKDWIDAGFKNLRSGGSLTMIHQAGMTDDIVQALGRRFGAIEIIPLWPRQGEAAKRVIIRARKDRQTPCTLHPGLVLHQDHDGYTPETDGILRDMLPLT</sequence>
<dbReference type="Pfam" id="PF02475">
    <property type="entry name" value="TRM5-TYW2_MTfase"/>
    <property type="match status" value="1"/>
</dbReference>
<dbReference type="GO" id="GO:0032259">
    <property type="term" value="P:methylation"/>
    <property type="evidence" value="ECO:0007669"/>
    <property type="project" value="UniProtKB-KW"/>
</dbReference>
<dbReference type="InterPro" id="IPR056743">
    <property type="entry name" value="TRM5-TYW2-like_MTfase"/>
</dbReference>
<evidence type="ECO:0000313" key="4">
    <source>
        <dbReference type="EMBL" id="QQG37102.1"/>
    </source>
</evidence>
<dbReference type="CDD" id="cd02440">
    <property type="entry name" value="AdoMet_MTases"/>
    <property type="match status" value="1"/>
</dbReference>